<evidence type="ECO:0008006" key="3">
    <source>
        <dbReference type="Google" id="ProtNLM"/>
    </source>
</evidence>
<organism evidence="1 2">
    <name type="scientific">[Clostridium] fimetarium</name>
    <dbReference type="NCBI Taxonomy" id="99656"/>
    <lineage>
        <taxon>Bacteria</taxon>
        <taxon>Bacillati</taxon>
        <taxon>Bacillota</taxon>
        <taxon>Clostridia</taxon>
        <taxon>Lachnospirales</taxon>
        <taxon>Lachnospiraceae</taxon>
    </lineage>
</organism>
<sequence length="220" mass="25583">MEIDHIYICTEAKAPAGDLLKAFGLVEGSSNIHIGQGTANRRFYFHNFMLELLWVENLDDVRSELTKPMRLYERCLSRTNNFSPFGIAFRPTKEKTEIAPFPVWDYHPIYLPDFLKIQVAENTPLSEPMYFYLNFATRQAESPIRKTEPMEHKVPLNEVTSVKIHVNQDDALSESACTLNRLNLLSINQDREHFVELEFDNGVLNQSMDFRPDLPLVFKW</sequence>
<protein>
    <recommendedName>
        <fullName evidence="3">Glyoxalase-like domain-containing protein</fullName>
    </recommendedName>
</protein>
<proteinExistence type="predicted"/>
<evidence type="ECO:0000313" key="1">
    <source>
        <dbReference type="EMBL" id="SEW31059.1"/>
    </source>
</evidence>
<dbReference type="STRING" id="99656.SAMN05421659_109115"/>
<dbReference type="AlphaFoldDB" id="A0A1I0QUD5"/>
<reference evidence="1 2" key="1">
    <citation type="submission" date="2016-10" db="EMBL/GenBank/DDBJ databases">
        <authorList>
            <person name="de Groot N.N."/>
        </authorList>
    </citation>
    <scope>NUCLEOTIDE SEQUENCE [LARGE SCALE GENOMIC DNA]</scope>
    <source>
        <strain evidence="1 2">DSM 9179</strain>
    </source>
</reference>
<dbReference type="Proteomes" id="UP000199701">
    <property type="component" value="Unassembled WGS sequence"/>
</dbReference>
<dbReference type="RefSeq" id="WP_092454470.1">
    <property type="nucleotide sequence ID" value="NZ_FOJI01000009.1"/>
</dbReference>
<accession>A0A1I0QUD5</accession>
<evidence type="ECO:0000313" key="2">
    <source>
        <dbReference type="Proteomes" id="UP000199701"/>
    </source>
</evidence>
<dbReference type="OrthoDB" id="1426774at2"/>
<name>A0A1I0QUD5_9FIRM</name>
<dbReference type="EMBL" id="FOJI01000009">
    <property type="protein sequence ID" value="SEW31059.1"/>
    <property type="molecule type" value="Genomic_DNA"/>
</dbReference>
<keyword evidence="2" id="KW-1185">Reference proteome</keyword>
<gene>
    <name evidence="1" type="ORF">SAMN05421659_109115</name>
</gene>